<comment type="caution">
    <text evidence="2">The sequence shown here is derived from an EMBL/GenBank/DDBJ whole genome shotgun (WGS) entry which is preliminary data.</text>
</comment>
<protein>
    <submittedName>
        <fullName evidence="2">Uncharacterized protein</fullName>
    </submittedName>
</protein>
<dbReference type="AlphaFoldDB" id="A0A3S4ZW57"/>
<feature type="compositionally biased region" description="Polar residues" evidence="1">
    <location>
        <begin position="47"/>
        <end position="57"/>
    </location>
</feature>
<dbReference type="Proteomes" id="UP000784294">
    <property type="component" value="Unassembled WGS sequence"/>
</dbReference>
<evidence type="ECO:0000256" key="1">
    <source>
        <dbReference type="SAM" id="MobiDB-lite"/>
    </source>
</evidence>
<evidence type="ECO:0000313" key="2">
    <source>
        <dbReference type="EMBL" id="VEL21412.1"/>
    </source>
</evidence>
<name>A0A3S4ZW57_9PLAT</name>
<organism evidence="2 3">
    <name type="scientific">Protopolystoma xenopodis</name>
    <dbReference type="NCBI Taxonomy" id="117903"/>
    <lineage>
        <taxon>Eukaryota</taxon>
        <taxon>Metazoa</taxon>
        <taxon>Spiralia</taxon>
        <taxon>Lophotrochozoa</taxon>
        <taxon>Platyhelminthes</taxon>
        <taxon>Monogenea</taxon>
        <taxon>Polyopisthocotylea</taxon>
        <taxon>Polystomatidea</taxon>
        <taxon>Polystomatidae</taxon>
        <taxon>Protopolystoma</taxon>
    </lineage>
</organism>
<evidence type="ECO:0000313" key="3">
    <source>
        <dbReference type="Proteomes" id="UP000784294"/>
    </source>
</evidence>
<feature type="compositionally biased region" description="Polar residues" evidence="1">
    <location>
        <begin position="22"/>
        <end position="35"/>
    </location>
</feature>
<keyword evidence="3" id="KW-1185">Reference proteome</keyword>
<gene>
    <name evidence="2" type="ORF">PXEA_LOCUS14852</name>
</gene>
<feature type="compositionally biased region" description="Basic and acidic residues" evidence="1">
    <location>
        <begin position="36"/>
        <end position="46"/>
    </location>
</feature>
<sequence length="162" mass="18073">MTCIAWFQQLHRDAMVSRLTRSLTKSHGDSNSAHQQPRDNSVDHIRNQANRQNRSTTAKAANSRASSGRSSTSKPLQTYYQSRVKRKFSRAVKSPVRKRGVLHTGATVASPILLKPLSCSPHPHQRNPGLTMPRAACRPSRGKNESRLSSSHIWTVNAKQVQ</sequence>
<feature type="compositionally biased region" description="Basic residues" evidence="1">
    <location>
        <begin position="83"/>
        <end position="96"/>
    </location>
</feature>
<accession>A0A3S4ZW57</accession>
<proteinExistence type="predicted"/>
<feature type="compositionally biased region" description="Polar residues" evidence="1">
    <location>
        <begin position="147"/>
        <end position="162"/>
    </location>
</feature>
<feature type="region of interest" description="Disordered" evidence="1">
    <location>
        <begin position="22"/>
        <end position="96"/>
    </location>
</feature>
<reference evidence="2" key="1">
    <citation type="submission" date="2018-11" db="EMBL/GenBank/DDBJ databases">
        <authorList>
            <consortium name="Pathogen Informatics"/>
        </authorList>
    </citation>
    <scope>NUCLEOTIDE SEQUENCE</scope>
</reference>
<feature type="region of interest" description="Disordered" evidence="1">
    <location>
        <begin position="123"/>
        <end position="162"/>
    </location>
</feature>
<dbReference type="EMBL" id="CAAALY010051189">
    <property type="protein sequence ID" value="VEL21412.1"/>
    <property type="molecule type" value="Genomic_DNA"/>
</dbReference>
<feature type="compositionally biased region" description="Low complexity" evidence="1">
    <location>
        <begin position="58"/>
        <end position="74"/>
    </location>
</feature>